<organism evidence="2 3">
    <name type="scientific">Flavipsychrobacter stenotrophus</name>
    <dbReference type="NCBI Taxonomy" id="2077091"/>
    <lineage>
        <taxon>Bacteria</taxon>
        <taxon>Pseudomonadati</taxon>
        <taxon>Bacteroidota</taxon>
        <taxon>Chitinophagia</taxon>
        <taxon>Chitinophagales</taxon>
        <taxon>Chitinophagaceae</taxon>
        <taxon>Flavipsychrobacter</taxon>
    </lineage>
</organism>
<gene>
    <name evidence="2" type="ORF">CJD36_022500</name>
</gene>
<sequence>MSKITTLDEIAQIVKQLQNNRFLGVDFWEFYRGQGSDRFKLQPGIFRERRNEDSYEKEELRLFNCFQKKAKKGKIVVQDTFSKDKFPHTQTWFSLFQAQHLGLTTRLLDWTIKWEMAVLFAVENETLHNEDGQFWILRCPPDKLIKDDSPQILKGSPFQVNEFHTINYPFFYEEQNDHFTAEHRRARQWGRFSIQPLKDGMTPLEEQPTTRDYLEKLIIDKNAKAAIKKELNDQGFTLDWAYCRHEANITETIKNINKPSLLKRIFGIC</sequence>
<dbReference type="SMART" id="SM00901">
    <property type="entry name" value="FRG"/>
    <property type="match status" value="1"/>
</dbReference>
<dbReference type="AlphaFoldDB" id="A0A2S7SPF3"/>
<dbReference type="EMBL" id="PPSL01000013">
    <property type="protein sequence ID" value="PQJ08773.1"/>
    <property type="molecule type" value="Genomic_DNA"/>
</dbReference>
<dbReference type="RefSeq" id="WP_105041468.1">
    <property type="nucleotide sequence ID" value="NZ_PPSL01000013.1"/>
</dbReference>
<dbReference type="InterPro" id="IPR014966">
    <property type="entry name" value="FRG-dom"/>
</dbReference>
<evidence type="ECO:0000313" key="2">
    <source>
        <dbReference type="EMBL" id="PQJ08773.1"/>
    </source>
</evidence>
<feature type="domain" description="FRG" evidence="1">
    <location>
        <begin position="25"/>
        <end position="135"/>
    </location>
</feature>
<keyword evidence="3" id="KW-1185">Reference proteome</keyword>
<accession>A0A2S7SPF3</accession>
<proteinExistence type="predicted"/>
<comment type="caution">
    <text evidence="2">The sequence shown here is derived from an EMBL/GenBank/DDBJ whole genome shotgun (WGS) entry which is preliminary data.</text>
</comment>
<protein>
    <recommendedName>
        <fullName evidence="1">FRG domain-containing protein</fullName>
    </recommendedName>
</protein>
<dbReference type="OrthoDB" id="9816036at2"/>
<name>A0A2S7SPF3_9BACT</name>
<evidence type="ECO:0000313" key="3">
    <source>
        <dbReference type="Proteomes" id="UP000239872"/>
    </source>
</evidence>
<evidence type="ECO:0000259" key="1">
    <source>
        <dbReference type="SMART" id="SM00901"/>
    </source>
</evidence>
<dbReference type="Proteomes" id="UP000239872">
    <property type="component" value="Unassembled WGS sequence"/>
</dbReference>
<dbReference type="Pfam" id="PF08867">
    <property type="entry name" value="FRG"/>
    <property type="match status" value="1"/>
</dbReference>
<reference evidence="2 3" key="1">
    <citation type="submission" date="2018-01" db="EMBL/GenBank/DDBJ databases">
        <title>A novel member of the phylum Bacteroidetes isolated from glacier ice.</title>
        <authorList>
            <person name="Liu Q."/>
            <person name="Xin Y.-H."/>
        </authorList>
    </citation>
    <scope>NUCLEOTIDE SEQUENCE [LARGE SCALE GENOMIC DNA]</scope>
    <source>
        <strain evidence="2 3">RB1R16</strain>
    </source>
</reference>